<dbReference type="AlphaFoldDB" id="A0AA97M3U0"/>
<dbReference type="KEGG" id="thao:NI17_021775"/>
<keyword evidence="2" id="KW-1185">Reference proteome</keyword>
<evidence type="ECO:0000313" key="1">
    <source>
        <dbReference type="EMBL" id="UOE19331.1"/>
    </source>
</evidence>
<accession>A0AA97M3U0</accession>
<sequence length="53" mass="5863">MDTVTITAAGQESVIDIPLPTEAWHETVDESVQFEVQQASLAEGHFGTNFRRC</sequence>
<dbReference type="RefSeq" id="WP_157129714.1">
    <property type="nucleotide sequence ID" value="NZ_CP063196.1"/>
</dbReference>
<dbReference type="Proteomes" id="UP000265719">
    <property type="component" value="Chromosome"/>
</dbReference>
<dbReference type="EMBL" id="CP063196">
    <property type="protein sequence ID" value="UOE19331.1"/>
    <property type="molecule type" value="Genomic_DNA"/>
</dbReference>
<reference evidence="1" key="1">
    <citation type="submission" date="2020-10" db="EMBL/GenBank/DDBJ databases">
        <title>De novo genome project of the cellulose decomposer Thermobifida halotolerans type strain.</title>
        <authorList>
            <person name="Nagy I."/>
            <person name="Horvath B."/>
            <person name="Kukolya J."/>
            <person name="Nagy I."/>
            <person name="Orsini M."/>
        </authorList>
    </citation>
    <scope>NUCLEOTIDE SEQUENCE</scope>
    <source>
        <strain evidence="1">DSM 44931</strain>
    </source>
</reference>
<organism evidence="1 2">
    <name type="scientific">Thermobifida halotolerans</name>
    <dbReference type="NCBI Taxonomy" id="483545"/>
    <lineage>
        <taxon>Bacteria</taxon>
        <taxon>Bacillati</taxon>
        <taxon>Actinomycetota</taxon>
        <taxon>Actinomycetes</taxon>
        <taxon>Streptosporangiales</taxon>
        <taxon>Nocardiopsidaceae</taxon>
        <taxon>Thermobifida</taxon>
    </lineage>
</organism>
<protein>
    <submittedName>
        <fullName evidence="1">Uncharacterized protein</fullName>
    </submittedName>
</protein>
<evidence type="ECO:0000313" key="2">
    <source>
        <dbReference type="Proteomes" id="UP000265719"/>
    </source>
</evidence>
<proteinExistence type="predicted"/>
<name>A0AA97M3U0_9ACTN</name>
<gene>
    <name evidence="1" type="ORF">NI17_021775</name>
</gene>